<dbReference type="Gene3D" id="1.10.10.10">
    <property type="entry name" value="Winged helix-like DNA-binding domain superfamily/Winged helix DNA-binding domain"/>
    <property type="match status" value="1"/>
</dbReference>
<dbReference type="STRING" id="520762.AN619_17460"/>
<dbReference type="InterPro" id="IPR036390">
    <property type="entry name" value="WH_DNA-bd_sf"/>
</dbReference>
<evidence type="ECO:0000256" key="3">
    <source>
        <dbReference type="ARBA" id="ARBA00023125"/>
    </source>
</evidence>
<keyword evidence="3" id="KW-0238">DNA-binding</keyword>
<dbReference type="Gene3D" id="3.40.190.290">
    <property type="match status" value="1"/>
</dbReference>
<dbReference type="Proteomes" id="UP000070456">
    <property type="component" value="Unassembled WGS sequence"/>
</dbReference>
<dbReference type="InterPro" id="IPR005119">
    <property type="entry name" value="LysR_subst-bd"/>
</dbReference>
<dbReference type="FunFam" id="1.10.10.10:FF:000001">
    <property type="entry name" value="LysR family transcriptional regulator"/>
    <property type="match status" value="1"/>
</dbReference>
<dbReference type="AlphaFoldDB" id="A0A140L4K7"/>
<comment type="similarity">
    <text evidence="1">Belongs to the LysR transcriptional regulatory family.</text>
</comment>
<evidence type="ECO:0000313" key="6">
    <source>
        <dbReference type="EMBL" id="KXG75482.1"/>
    </source>
</evidence>
<dbReference type="SUPFAM" id="SSF53850">
    <property type="entry name" value="Periplasmic binding protein-like II"/>
    <property type="match status" value="1"/>
</dbReference>
<feature type="domain" description="HTH lysR-type" evidence="5">
    <location>
        <begin position="1"/>
        <end position="58"/>
    </location>
</feature>
<name>A0A140L4K7_9FIRM</name>
<dbReference type="InterPro" id="IPR000847">
    <property type="entry name" value="LysR_HTH_N"/>
</dbReference>
<evidence type="ECO:0000256" key="4">
    <source>
        <dbReference type="ARBA" id="ARBA00023163"/>
    </source>
</evidence>
<organism evidence="6 7">
    <name type="scientific">Thermotalea metallivorans</name>
    <dbReference type="NCBI Taxonomy" id="520762"/>
    <lineage>
        <taxon>Bacteria</taxon>
        <taxon>Bacillati</taxon>
        <taxon>Bacillota</taxon>
        <taxon>Clostridia</taxon>
        <taxon>Peptostreptococcales</taxon>
        <taxon>Thermotaleaceae</taxon>
        <taxon>Thermotalea</taxon>
    </lineage>
</organism>
<evidence type="ECO:0000313" key="7">
    <source>
        <dbReference type="Proteomes" id="UP000070456"/>
    </source>
</evidence>
<gene>
    <name evidence="6" type="primary">cmpR</name>
    <name evidence="6" type="ORF">AN619_17460</name>
</gene>
<dbReference type="Pfam" id="PF00126">
    <property type="entry name" value="HTH_1"/>
    <property type="match status" value="1"/>
</dbReference>
<keyword evidence="2" id="KW-0805">Transcription regulation</keyword>
<keyword evidence="4" id="KW-0804">Transcription</keyword>
<comment type="caution">
    <text evidence="6">The sequence shown here is derived from an EMBL/GenBank/DDBJ whole genome shotgun (WGS) entry which is preliminary data.</text>
</comment>
<dbReference type="PANTHER" id="PTHR30126">
    <property type="entry name" value="HTH-TYPE TRANSCRIPTIONAL REGULATOR"/>
    <property type="match status" value="1"/>
</dbReference>
<dbReference type="Pfam" id="PF03466">
    <property type="entry name" value="LysR_substrate"/>
    <property type="match status" value="1"/>
</dbReference>
<proteinExistence type="inferred from homology"/>
<dbReference type="PRINTS" id="PR00039">
    <property type="entry name" value="HTHLYSR"/>
</dbReference>
<dbReference type="SUPFAM" id="SSF46785">
    <property type="entry name" value="Winged helix' DNA-binding domain"/>
    <property type="match status" value="1"/>
</dbReference>
<accession>A0A140L4K7</accession>
<evidence type="ECO:0000259" key="5">
    <source>
        <dbReference type="PROSITE" id="PS50931"/>
    </source>
</evidence>
<dbReference type="PROSITE" id="PS50931">
    <property type="entry name" value="HTH_LYSR"/>
    <property type="match status" value="1"/>
</dbReference>
<dbReference type="GO" id="GO:0000976">
    <property type="term" value="F:transcription cis-regulatory region binding"/>
    <property type="evidence" value="ECO:0007669"/>
    <property type="project" value="TreeGrafter"/>
</dbReference>
<dbReference type="OrthoDB" id="9785745at2"/>
<dbReference type="EMBL" id="LOEE01000034">
    <property type="protein sequence ID" value="KXG75482.1"/>
    <property type="molecule type" value="Genomic_DNA"/>
</dbReference>
<reference evidence="6 7" key="1">
    <citation type="submission" date="2015-12" db="EMBL/GenBank/DDBJ databases">
        <title>Draft genome sequence of the thermoanaerobe Thermotalea metallivorans, an isolate from the runoff channel of the Great Artesian Basin, Australia.</title>
        <authorList>
            <person name="Patel B.K."/>
        </authorList>
    </citation>
    <scope>NUCLEOTIDE SEQUENCE [LARGE SCALE GENOMIC DNA]</scope>
    <source>
        <strain evidence="6 7">B2-1</strain>
    </source>
</reference>
<keyword evidence="7" id="KW-1185">Reference proteome</keyword>
<evidence type="ECO:0000256" key="1">
    <source>
        <dbReference type="ARBA" id="ARBA00009437"/>
    </source>
</evidence>
<evidence type="ECO:0000256" key="2">
    <source>
        <dbReference type="ARBA" id="ARBA00023015"/>
    </source>
</evidence>
<dbReference type="PANTHER" id="PTHR30126:SF64">
    <property type="entry name" value="HTH-TYPE TRANSCRIPTIONAL REGULATOR CITR"/>
    <property type="match status" value="1"/>
</dbReference>
<dbReference type="GO" id="GO:0003700">
    <property type="term" value="F:DNA-binding transcription factor activity"/>
    <property type="evidence" value="ECO:0007669"/>
    <property type="project" value="InterPro"/>
</dbReference>
<dbReference type="RefSeq" id="WP_068556334.1">
    <property type="nucleotide sequence ID" value="NZ_LOEE01000034.1"/>
</dbReference>
<sequence>MDLHYLKLFHIVATNLSFSKTAAQLHISQPAISMQIKKLEDDLGIPLFDRLGRNIYLNGYGKLLYTYTSKIFSLIDEVECKIQELEDKIWGSLYIGCTNAPSISIMPEIISQYRSRYPLVSINLHVGNNYEIHNMMKMNQLDFALIGGSVIENQNIRYFKVWEDRVVFLASPLNPLTAVSGTSTREQLLEQNIIAHDYQSKLYEVAESIYKDLGLPFQPSMLIGSVDTVKYLVKKNHGIAILPYIAVKKELQEGCLKEIKFQGRAWTYDYHVACHKSKESTPAMEKLITMTVDYFTANKEKLLYAE</sequence>
<protein>
    <submittedName>
        <fullName evidence="6">HTH-type transcriptional activator CmpR</fullName>
    </submittedName>
</protein>
<dbReference type="InterPro" id="IPR036388">
    <property type="entry name" value="WH-like_DNA-bd_sf"/>
</dbReference>